<dbReference type="InterPro" id="IPR049625">
    <property type="entry name" value="Glyco_transf_61_cat"/>
</dbReference>
<keyword evidence="6" id="KW-0472">Membrane</keyword>
<dbReference type="GO" id="GO:0000139">
    <property type="term" value="C:Golgi membrane"/>
    <property type="evidence" value="ECO:0007669"/>
    <property type="project" value="UniProtKB-SubCell"/>
</dbReference>
<reference evidence="10 11" key="1">
    <citation type="submission" date="2024-12" db="EMBL/GenBank/DDBJ databases">
        <title>The unique morphological basis and parallel evolutionary history of personate flowers in Penstemon.</title>
        <authorList>
            <person name="Depatie T.H."/>
            <person name="Wessinger C.A."/>
        </authorList>
    </citation>
    <scope>NUCLEOTIDE SEQUENCE [LARGE SCALE GENOMIC DNA]</scope>
    <source>
        <strain evidence="10">WTNN_2</strain>
        <tissue evidence="10">Leaf</tissue>
    </source>
</reference>
<evidence type="ECO:0000256" key="2">
    <source>
        <dbReference type="ARBA" id="ARBA00022676"/>
    </source>
</evidence>
<accession>A0ABD3U312</accession>
<dbReference type="InterPro" id="IPR007657">
    <property type="entry name" value="Glycosyltransferase_61"/>
</dbReference>
<keyword evidence="4" id="KW-0812">Transmembrane</keyword>
<dbReference type="GO" id="GO:0016763">
    <property type="term" value="F:pentosyltransferase activity"/>
    <property type="evidence" value="ECO:0007669"/>
    <property type="project" value="UniProtKB-ARBA"/>
</dbReference>
<gene>
    <name evidence="10" type="ORF">ACJIZ3_001185</name>
</gene>
<dbReference type="PANTHER" id="PTHR20961:SF38">
    <property type="entry name" value="PROTEIN O-LINKED-MANNOSE BETA-1,4-N-ACETYLGLUCOSAMINYLTRANSFERASE 2"/>
    <property type="match status" value="1"/>
</dbReference>
<evidence type="ECO:0000313" key="11">
    <source>
        <dbReference type="Proteomes" id="UP001634393"/>
    </source>
</evidence>
<comment type="subcellular location">
    <subcellularLocation>
        <location evidence="1">Golgi apparatus membrane</location>
        <topology evidence="1">Single-pass type II membrane protein</topology>
    </subcellularLocation>
</comment>
<evidence type="ECO:0000256" key="8">
    <source>
        <dbReference type="SAM" id="MobiDB-lite"/>
    </source>
</evidence>
<keyword evidence="11" id="KW-1185">Reference proteome</keyword>
<keyword evidence="3" id="KW-0808">Transferase</keyword>
<organism evidence="10 11">
    <name type="scientific">Penstemon smallii</name>
    <dbReference type="NCBI Taxonomy" id="265156"/>
    <lineage>
        <taxon>Eukaryota</taxon>
        <taxon>Viridiplantae</taxon>
        <taxon>Streptophyta</taxon>
        <taxon>Embryophyta</taxon>
        <taxon>Tracheophyta</taxon>
        <taxon>Spermatophyta</taxon>
        <taxon>Magnoliopsida</taxon>
        <taxon>eudicotyledons</taxon>
        <taxon>Gunneridae</taxon>
        <taxon>Pentapetalae</taxon>
        <taxon>asterids</taxon>
        <taxon>lamiids</taxon>
        <taxon>Lamiales</taxon>
        <taxon>Plantaginaceae</taxon>
        <taxon>Cheloneae</taxon>
        <taxon>Penstemon</taxon>
    </lineage>
</organism>
<dbReference type="Pfam" id="PF04577">
    <property type="entry name" value="Glyco_transf_61"/>
    <property type="match status" value="2"/>
</dbReference>
<sequence>MNLGSNLSHGDINSFRTRKRPKLQQKFSSQSSNSTQSTFFHDCREELRDSVTFLPLKDLRYAKEPMKDQTWFMSSMYDFHEEGQALYQHFPSKASKGRVLCLKGNNTNDGSWNSYALAYPDALPPNATFKKGVTFVSNNHYDFDNIWHGLSATMAFVSWHVKNQCAVPSNWILYHWGELRSNMALWLRTLLEATFSNAPIYMEKFDDRDSTFCFEEAVVMRHNEGGMSNEKRMETYDLIRCKARMYCNVSSEGRYENGFKIGMTLFMRDGARSFKNSSVVISVFEKECRKVEGCRLTVAYSHNLTVCQQVELMSLTDILVSPHGAQLTNMFLMDRNSSVMEFFPKGWLKVAGVGQFIYHWFADWSGMKHQGAWRDLDGVDCPYPEDDARCFSVFKDGKIGHNETYFSEWAINVLHYQVKIRKAELQEQAERNISRIVSPASDRSRKNSKIRFLHVSFHNLTLRIYWAYTMKKTPSSAEIENNLNSNRTSPLKSNHFPLKVSQCCIYILLPIFVLILILFQIQSLQTITSSSWTLVHQWQEIVINSSTIHREEDPKVSKLRDSVTFLPLKDLRYAKEAMKGHTWFMSSLYDMHEEGQVQYQQFPSRNSKGRVLCLKGHDTHDGSWNSYALAWPNALPPNATIKKGITFISYNHYDYHNIWHGLSAMMPFVAWHIKSQCDVPRSWILYHWGELRSSMAPWVQTLLEATFGGPIYIEKSVEEDDDSPCCFEEAVVMRHNEGGMSKDKRMESYDLMRCKARMYCNVSREKGFKIGMTMLMRTGTRSFKNSSGVISVFDKECRKVEGCRLMVAYPHNLTFCEQVELMSLTDIVISAHGAQLSNMILMDRNSSVMELFPKGWLELAGVGQYVHHWLANWSGMKHQGAWRDPVGDNCPYPDDNDRRCMSMFKNARIGHNETYFSEWARNVLDYQLQLQEQGILRRNRGGLVSPVSGLCGCI</sequence>
<dbReference type="AlphaFoldDB" id="A0ABD3U312"/>
<evidence type="ECO:0000256" key="1">
    <source>
        <dbReference type="ARBA" id="ARBA00004323"/>
    </source>
</evidence>
<evidence type="ECO:0000313" key="10">
    <source>
        <dbReference type="EMBL" id="KAL3843782.1"/>
    </source>
</evidence>
<dbReference type="PANTHER" id="PTHR20961">
    <property type="entry name" value="GLYCOSYLTRANSFERASE"/>
    <property type="match status" value="1"/>
</dbReference>
<evidence type="ECO:0000256" key="5">
    <source>
        <dbReference type="ARBA" id="ARBA00022989"/>
    </source>
</evidence>
<evidence type="ECO:0000256" key="3">
    <source>
        <dbReference type="ARBA" id="ARBA00022679"/>
    </source>
</evidence>
<keyword evidence="7" id="KW-0325">Glycoprotein</keyword>
<proteinExistence type="predicted"/>
<evidence type="ECO:0000256" key="7">
    <source>
        <dbReference type="ARBA" id="ARBA00023180"/>
    </source>
</evidence>
<dbReference type="Proteomes" id="UP001634393">
    <property type="component" value="Unassembled WGS sequence"/>
</dbReference>
<name>A0ABD3U312_9LAMI</name>
<feature type="domain" description="Glycosyltransferase 61 catalytic" evidence="9">
    <location>
        <begin position="749"/>
        <end position="849"/>
    </location>
</feature>
<evidence type="ECO:0000256" key="4">
    <source>
        <dbReference type="ARBA" id="ARBA00022692"/>
    </source>
</evidence>
<feature type="domain" description="Glycosyltransferase 61 catalytic" evidence="9">
    <location>
        <begin position="266"/>
        <end position="340"/>
    </location>
</feature>
<dbReference type="EMBL" id="JBJXBP010000002">
    <property type="protein sequence ID" value="KAL3843782.1"/>
    <property type="molecule type" value="Genomic_DNA"/>
</dbReference>
<evidence type="ECO:0000259" key="9">
    <source>
        <dbReference type="Pfam" id="PF04577"/>
    </source>
</evidence>
<protein>
    <recommendedName>
        <fullName evidence="9">Glycosyltransferase 61 catalytic domain-containing protein</fullName>
    </recommendedName>
</protein>
<keyword evidence="2" id="KW-0328">Glycosyltransferase</keyword>
<keyword evidence="5" id="KW-1133">Transmembrane helix</keyword>
<evidence type="ECO:0000256" key="6">
    <source>
        <dbReference type="ARBA" id="ARBA00023136"/>
    </source>
</evidence>
<feature type="compositionally biased region" description="Low complexity" evidence="8">
    <location>
        <begin position="24"/>
        <end position="36"/>
    </location>
</feature>
<comment type="caution">
    <text evidence="10">The sequence shown here is derived from an EMBL/GenBank/DDBJ whole genome shotgun (WGS) entry which is preliminary data.</text>
</comment>
<feature type="region of interest" description="Disordered" evidence="8">
    <location>
        <begin position="1"/>
        <end position="36"/>
    </location>
</feature>